<keyword evidence="9" id="KW-0030">Aminoacyl-tRNA synthetase</keyword>
<dbReference type="GO" id="GO:0004817">
    <property type="term" value="F:cysteine-tRNA ligase activity"/>
    <property type="evidence" value="ECO:0007669"/>
    <property type="project" value="UniProtKB-EC"/>
</dbReference>
<organism evidence="14 15">
    <name type="scientific">Danaus chrysippus</name>
    <name type="common">African queen</name>
    <dbReference type="NCBI Taxonomy" id="151541"/>
    <lineage>
        <taxon>Eukaryota</taxon>
        <taxon>Metazoa</taxon>
        <taxon>Ecdysozoa</taxon>
        <taxon>Arthropoda</taxon>
        <taxon>Hexapoda</taxon>
        <taxon>Insecta</taxon>
        <taxon>Pterygota</taxon>
        <taxon>Neoptera</taxon>
        <taxon>Endopterygota</taxon>
        <taxon>Lepidoptera</taxon>
        <taxon>Glossata</taxon>
        <taxon>Ditrysia</taxon>
        <taxon>Papilionoidea</taxon>
        <taxon>Nymphalidae</taxon>
        <taxon>Danainae</taxon>
        <taxon>Danaini</taxon>
        <taxon>Danaina</taxon>
        <taxon>Danaus</taxon>
        <taxon>Anosia</taxon>
    </lineage>
</organism>
<keyword evidence="3" id="KW-0436">Ligase</keyword>
<dbReference type="GO" id="GO:0005524">
    <property type="term" value="F:ATP binding"/>
    <property type="evidence" value="ECO:0007669"/>
    <property type="project" value="UniProtKB-KW"/>
</dbReference>
<reference evidence="14" key="1">
    <citation type="submission" date="2021-09" db="EMBL/GenBank/DDBJ databases">
        <authorList>
            <person name="Martin H S."/>
        </authorList>
    </citation>
    <scope>NUCLEOTIDE SEQUENCE</scope>
</reference>
<dbReference type="GO" id="GO:0005737">
    <property type="term" value="C:cytoplasm"/>
    <property type="evidence" value="ECO:0007669"/>
    <property type="project" value="TreeGrafter"/>
</dbReference>
<protein>
    <recommendedName>
        <fullName evidence="11">Cysteine--tRNA ligase, cytoplasmic</fullName>
        <ecNumber evidence="2">6.1.1.16</ecNumber>
    </recommendedName>
    <alternativeName>
        <fullName evidence="10">Cysteinyl-tRNA synthetase</fullName>
    </alternativeName>
</protein>
<evidence type="ECO:0000256" key="8">
    <source>
        <dbReference type="ARBA" id="ARBA00022917"/>
    </source>
</evidence>
<sequence length="732" mass="82982">MAKRTQPNWSLPSAKVKRPVLNLYNSLTRQKEEFVCGHGNRVNWYSCGPTVYDASHMGHARSYISFDILRRVLTNYFGYDVLYAMNITDIDDKIIKRARQNYLYEKYVKEAKTLDQIVDDATAVIDFYEGIVREANDPDKKNTLQKMLDSVASAVKTLKSALQENKSDKIEEAKNDLLKTAKDPISVWLDEKYGATVTDNGIFQTLPRYWENEFHKDMKALNVLPPDVLTRVSEYIPQIITFIQKIIDNGLAYESNGSVYFNVSEFDGKDKHYYARLVPEAYGDTKSLQEGEGKLISNFFIFPGDLTDSAGEKRSPNDFALWKQSKAGEPSWESPWGRGRPGWHIECSAMASDVFGDNLDIHTGGVDLKFPHHDNELAQSEAHFDKPGWVNYFLHTGHLTISGCKMSKSLKNFISIQQALTQHSARQLRLAFLLHGWRETLDYSQNTMDMALQTERLFNEFFLTVKDALRGLRDTEGPWGEAERRLAGAITAAKENVHLALCDNIDTRSSLDALRELVSACHVYLGGVPAGPRSAPLLRASALYVTDILHVFGVIEGPRGLIGFPTAGAGEVALEEAVMPYLEVLGSFRAGVRSAARKVGAGEVLALCDQLRDDLLPELGVRLEDKPDRTVLKLVNKDELIKEREEKKRQEEERQKKKKELADAQRMKDEQKKIPPEEMFRREGKYSKFDEQGLPTHDIEGKELSKGLIKKLQKLQQLQEKKYKEYLASSQN</sequence>
<dbReference type="PRINTS" id="PR00983">
    <property type="entry name" value="TRNASYNTHCYS"/>
</dbReference>
<dbReference type="CDD" id="cd00672">
    <property type="entry name" value="CysRS_core"/>
    <property type="match status" value="1"/>
</dbReference>
<dbReference type="SUPFAM" id="SSF52374">
    <property type="entry name" value="Nucleotidylyl transferase"/>
    <property type="match status" value="1"/>
</dbReference>
<dbReference type="Pfam" id="PF01406">
    <property type="entry name" value="tRNA-synt_1e"/>
    <property type="match status" value="1"/>
</dbReference>
<name>A0A8J2VT44_9NEOP</name>
<evidence type="ECO:0000256" key="11">
    <source>
        <dbReference type="ARBA" id="ARBA00039362"/>
    </source>
</evidence>
<dbReference type="EC" id="6.1.1.16" evidence="2"/>
<keyword evidence="4" id="KW-0479">Metal-binding</keyword>
<evidence type="ECO:0000256" key="10">
    <source>
        <dbReference type="ARBA" id="ARBA00031499"/>
    </source>
</evidence>
<dbReference type="OrthoDB" id="438179at2759"/>
<evidence type="ECO:0000256" key="12">
    <source>
        <dbReference type="SAM" id="MobiDB-lite"/>
    </source>
</evidence>
<dbReference type="InterPro" id="IPR024909">
    <property type="entry name" value="Cys-tRNA/MSH_ligase"/>
</dbReference>
<feature type="domain" description="tRNA synthetases class I catalytic" evidence="13">
    <location>
        <begin position="36"/>
        <end position="451"/>
    </location>
</feature>
<evidence type="ECO:0000256" key="1">
    <source>
        <dbReference type="ARBA" id="ARBA00001947"/>
    </source>
</evidence>
<dbReference type="GO" id="GO:0006423">
    <property type="term" value="P:cysteinyl-tRNA aminoacylation"/>
    <property type="evidence" value="ECO:0007669"/>
    <property type="project" value="InterPro"/>
</dbReference>
<evidence type="ECO:0000256" key="3">
    <source>
        <dbReference type="ARBA" id="ARBA00022598"/>
    </source>
</evidence>
<dbReference type="PANTHER" id="PTHR10890">
    <property type="entry name" value="CYSTEINYL-TRNA SYNTHETASE"/>
    <property type="match status" value="1"/>
</dbReference>
<dbReference type="Proteomes" id="UP000789524">
    <property type="component" value="Unassembled WGS sequence"/>
</dbReference>
<comment type="caution">
    <text evidence="14">The sequence shown here is derived from an EMBL/GenBank/DDBJ whole genome shotgun (WGS) entry which is preliminary data.</text>
</comment>
<keyword evidence="15" id="KW-1185">Reference proteome</keyword>
<evidence type="ECO:0000256" key="7">
    <source>
        <dbReference type="ARBA" id="ARBA00022840"/>
    </source>
</evidence>
<accession>A0A8J2VT44</accession>
<evidence type="ECO:0000256" key="4">
    <source>
        <dbReference type="ARBA" id="ARBA00022723"/>
    </source>
</evidence>
<dbReference type="GO" id="GO:0046872">
    <property type="term" value="F:metal ion binding"/>
    <property type="evidence" value="ECO:0007669"/>
    <property type="project" value="UniProtKB-KW"/>
</dbReference>
<evidence type="ECO:0000313" key="15">
    <source>
        <dbReference type="Proteomes" id="UP000789524"/>
    </source>
</evidence>
<dbReference type="NCBIfam" id="TIGR00435">
    <property type="entry name" value="cysS"/>
    <property type="match status" value="1"/>
</dbReference>
<keyword evidence="6" id="KW-0862">Zinc</keyword>
<comment type="cofactor">
    <cofactor evidence="1">
        <name>Zn(2+)</name>
        <dbReference type="ChEBI" id="CHEBI:29105"/>
    </cofactor>
</comment>
<dbReference type="InterPro" id="IPR015803">
    <property type="entry name" value="Cys-tRNA-ligase"/>
</dbReference>
<evidence type="ECO:0000256" key="2">
    <source>
        <dbReference type="ARBA" id="ARBA00012832"/>
    </source>
</evidence>
<keyword evidence="5" id="KW-0547">Nucleotide-binding</keyword>
<keyword evidence="8" id="KW-0648">Protein biosynthesis</keyword>
<dbReference type="SUPFAM" id="SSF47323">
    <property type="entry name" value="Anticodon-binding domain of a subclass of class I aminoacyl-tRNA synthetases"/>
    <property type="match status" value="1"/>
</dbReference>
<dbReference type="AlphaFoldDB" id="A0A8J2VT44"/>
<evidence type="ECO:0000256" key="6">
    <source>
        <dbReference type="ARBA" id="ARBA00022833"/>
    </source>
</evidence>
<evidence type="ECO:0000256" key="9">
    <source>
        <dbReference type="ARBA" id="ARBA00023146"/>
    </source>
</evidence>
<dbReference type="InterPro" id="IPR032678">
    <property type="entry name" value="tRNA-synt_1_cat_dom"/>
</dbReference>
<evidence type="ECO:0000259" key="13">
    <source>
        <dbReference type="Pfam" id="PF01406"/>
    </source>
</evidence>
<proteinExistence type="inferred from homology"/>
<gene>
    <name evidence="14" type="ORF">DCHRY22_LOCUS4712</name>
</gene>
<dbReference type="InterPro" id="IPR014729">
    <property type="entry name" value="Rossmann-like_a/b/a_fold"/>
</dbReference>
<evidence type="ECO:0000256" key="5">
    <source>
        <dbReference type="ARBA" id="ARBA00022741"/>
    </source>
</evidence>
<dbReference type="EMBL" id="CAKASE010000049">
    <property type="protein sequence ID" value="CAG9563601.1"/>
    <property type="molecule type" value="Genomic_DNA"/>
</dbReference>
<dbReference type="InterPro" id="IPR009080">
    <property type="entry name" value="tRNAsynth_Ia_anticodon-bd"/>
</dbReference>
<dbReference type="Gene3D" id="3.40.50.620">
    <property type="entry name" value="HUPs"/>
    <property type="match status" value="1"/>
</dbReference>
<keyword evidence="7" id="KW-0067">ATP-binding</keyword>
<dbReference type="PANTHER" id="PTHR10890:SF3">
    <property type="entry name" value="CYSTEINE--TRNA LIGASE, CYTOPLASMIC"/>
    <property type="match status" value="1"/>
</dbReference>
<feature type="region of interest" description="Disordered" evidence="12">
    <location>
        <begin position="645"/>
        <end position="701"/>
    </location>
</feature>
<evidence type="ECO:0000313" key="14">
    <source>
        <dbReference type="EMBL" id="CAG9563601.1"/>
    </source>
</evidence>
<dbReference type="HAMAP" id="MF_00041">
    <property type="entry name" value="Cys_tRNA_synth"/>
    <property type="match status" value="1"/>
</dbReference>